<reference evidence="7 8" key="1">
    <citation type="submission" date="2017-01" db="EMBL/GenBank/DDBJ databases">
        <title>Bacillus cereus isolates.</title>
        <authorList>
            <person name="Beno S.M."/>
        </authorList>
    </citation>
    <scope>NUCLEOTIDE SEQUENCE [LARGE SCALE GENOMIC DNA]</scope>
    <source>
        <strain evidence="7 8">FSL H8-0485</strain>
    </source>
</reference>
<name>A0A1S9TRA4_BACCE</name>
<dbReference type="Proteomes" id="UP000190906">
    <property type="component" value="Unassembled WGS sequence"/>
</dbReference>
<dbReference type="NCBIfam" id="NF045542">
    <property type="entry name" value="Clp_rel_HeadMat"/>
    <property type="match status" value="1"/>
</dbReference>
<dbReference type="InterPro" id="IPR001907">
    <property type="entry name" value="ClpP"/>
</dbReference>
<evidence type="ECO:0000256" key="2">
    <source>
        <dbReference type="ARBA" id="ARBA00022490"/>
    </source>
</evidence>
<dbReference type="PANTHER" id="PTHR10381:SF70">
    <property type="entry name" value="ATP-DEPENDENT CLP PROTEASE PROTEOLYTIC SUBUNIT"/>
    <property type="match status" value="1"/>
</dbReference>
<dbReference type="GO" id="GO:0009368">
    <property type="term" value="C:endopeptidase Clp complex"/>
    <property type="evidence" value="ECO:0007669"/>
    <property type="project" value="TreeGrafter"/>
</dbReference>
<dbReference type="GO" id="GO:0006515">
    <property type="term" value="P:protein quality control for misfolded or incompletely synthesized proteins"/>
    <property type="evidence" value="ECO:0007669"/>
    <property type="project" value="TreeGrafter"/>
</dbReference>
<dbReference type="AlphaFoldDB" id="A0A1S9TRA4"/>
<comment type="similarity">
    <text evidence="1 6">Belongs to the peptidase S14 family.</text>
</comment>
<dbReference type="GO" id="GO:0004176">
    <property type="term" value="F:ATP-dependent peptidase activity"/>
    <property type="evidence" value="ECO:0007669"/>
    <property type="project" value="InterPro"/>
</dbReference>
<keyword evidence="4" id="KW-0378">Hydrolase</keyword>
<evidence type="ECO:0000313" key="7">
    <source>
        <dbReference type="EMBL" id="OOR12576.1"/>
    </source>
</evidence>
<dbReference type="Gene3D" id="3.90.226.10">
    <property type="entry name" value="2-enoyl-CoA Hydratase, Chain A, domain 1"/>
    <property type="match status" value="1"/>
</dbReference>
<sequence length="237" mass="26152">MKMEKIQPKFLMMDNKGDSEGKKVTAYMHGTVGAGWWGDINAKKTREMFDNIDADEIELHIHSGGGDAFEGIAICNYLRSHKAKVTAVVDGLAASAASLIAMGADKVIMPSNTTMMVHRASTYAYGNADNLEKQAKMLRDVDDALIQSYRNRFNGEFHELEALLDNETYMTAETAKSYGFCDEIVDSVDISVDSEDDVVEETEENEQVAAIENEADKRIVNAEKASSFMASLLKSIK</sequence>
<dbReference type="GO" id="GO:0004252">
    <property type="term" value="F:serine-type endopeptidase activity"/>
    <property type="evidence" value="ECO:0007669"/>
    <property type="project" value="InterPro"/>
</dbReference>
<keyword evidence="3 7" id="KW-0645">Protease</keyword>
<proteinExistence type="inferred from homology"/>
<dbReference type="InterPro" id="IPR029045">
    <property type="entry name" value="ClpP/crotonase-like_dom_sf"/>
</dbReference>
<dbReference type="PANTHER" id="PTHR10381">
    <property type="entry name" value="ATP-DEPENDENT CLP PROTEASE PROTEOLYTIC SUBUNIT"/>
    <property type="match status" value="1"/>
</dbReference>
<dbReference type="Pfam" id="PF00574">
    <property type="entry name" value="CLP_protease"/>
    <property type="match status" value="1"/>
</dbReference>
<dbReference type="PRINTS" id="PR00127">
    <property type="entry name" value="CLPPROTEASEP"/>
</dbReference>
<dbReference type="GO" id="GO:0051117">
    <property type="term" value="F:ATPase binding"/>
    <property type="evidence" value="ECO:0007669"/>
    <property type="project" value="TreeGrafter"/>
</dbReference>
<keyword evidence="2" id="KW-0963">Cytoplasm</keyword>
<dbReference type="CDD" id="cd07016">
    <property type="entry name" value="S14_ClpP_1"/>
    <property type="match status" value="1"/>
</dbReference>
<dbReference type="EMBL" id="MUAJ01000008">
    <property type="protein sequence ID" value="OOR12576.1"/>
    <property type="molecule type" value="Genomic_DNA"/>
</dbReference>
<evidence type="ECO:0000256" key="5">
    <source>
        <dbReference type="ARBA" id="ARBA00022825"/>
    </source>
</evidence>
<protein>
    <recommendedName>
        <fullName evidence="6">ATP-dependent Clp protease proteolytic subunit</fullName>
    </recommendedName>
</protein>
<evidence type="ECO:0000256" key="3">
    <source>
        <dbReference type="ARBA" id="ARBA00022670"/>
    </source>
</evidence>
<evidence type="ECO:0000256" key="6">
    <source>
        <dbReference type="RuleBase" id="RU003567"/>
    </source>
</evidence>
<keyword evidence="5" id="KW-0720">Serine protease</keyword>
<evidence type="ECO:0000313" key="8">
    <source>
        <dbReference type="Proteomes" id="UP000190906"/>
    </source>
</evidence>
<dbReference type="InterPro" id="IPR023562">
    <property type="entry name" value="ClpP/TepA"/>
</dbReference>
<organism evidence="7 8">
    <name type="scientific">Bacillus cereus</name>
    <dbReference type="NCBI Taxonomy" id="1396"/>
    <lineage>
        <taxon>Bacteria</taxon>
        <taxon>Bacillati</taxon>
        <taxon>Bacillota</taxon>
        <taxon>Bacilli</taxon>
        <taxon>Bacillales</taxon>
        <taxon>Bacillaceae</taxon>
        <taxon>Bacillus</taxon>
        <taxon>Bacillus cereus group</taxon>
    </lineage>
</organism>
<accession>A0A1S9TRA4</accession>
<dbReference type="SUPFAM" id="SSF52096">
    <property type="entry name" value="ClpP/crotonase"/>
    <property type="match status" value="1"/>
</dbReference>
<gene>
    <name evidence="7" type="ORF">BW897_12815</name>
</gene>
<dbReference type="RefSeq" id="WP_078204764.1">
    <property type="nucleotide sequence ID" value="NZ_MUAJ01000008.1"/>
</dbReference>
<evidence type="ECO:0000256" key="1">
    <source>
        <dbReference type="ARBA" id="ARBA00007039"/>
    </source>
</evidence>
<evidence type="ECO:0000256" key="4">
    <source>
        <dbReference type="ARBA" id="ARBA00022801"/>
    </source>
</evidence>
<comment type="caution">
    <text evidence="7">The sequence shown here is derived from an EMBL/GenBank/DDBJ whole genome shotgun (WGS) entry which is preliminary data.</text>
</comment>